<accession>S5DR39</accession>
<dbReference type="EMBL" id="KC752230">
    <property type="protein sequence ID" value="AGQ20138.1"/>
    <property type="molecule type" value="Genomic_DNA"/>
</dbReference>
<reference evidence="1" key="1">
    <citation type="journal article" date="2013" name="J. Gen. Virol.">
        <title>Ultrastructural and genomic characterization of a second banchine polydnavirus confirms the existence of shared features within this ichnovirus lineage.</title>
        <authorList>
            <person name="Djoumad A."/>
            <person name="Stoltz D."/>
            <person name="Beliveau C."/>
            <person name="Boyle B."/>
            <person name="Kuhn L."/>
            <person name="Cusson M."/>
        </authorList>
    </citation>
    <scope>NUCLEOTIDE SEQUENCE</scope>
</reference>
<protein>
    <submittedName>
        <fullName evidence="1">AsIV-cont00024-ORF1</fullName>
    </submittedName>
</protein>
<sequence length="84" mass="10349">MLRRNMNRAEVTRLDQLLEQFSSVNAELRSFRVKQRLTFVEKIQKMMLQWKKRKIMNELWQLVKNHENLKVHEKCNSVEESEKF</sequence>
<name>S5DR39_9VIRU</name>
<evidence type="ECO:0000313" key="1">
    <source>
        <dbReference type="EMBL" id="AGQ20138.1"/>
    </source>
</evidence>
<proteinExistence type="predicted"/>
<organism evidence="1">
    <name type="scientific">Apophua simplicipes ichnovirus</name>
    <dbReference type="NCBI Taxonomy" id="1329648"/>
    <lineage>
        <taxon>Viruses</taxon>
        <taxon>Viruses incertae sedis</taxon>
        <taxon>Polydnaviriformidae</taxon>
        <taxon>Ichnoviriform</taxon>
    </lineage>
</organism>